<comment type="caution">
    <text evidence="2">The sequence shown here is derived from an EMBL/GenBank/DDBJ whole genome shotgun (WGS) entry which is preliminary data.</text>
</comment>
<reference evidence="2" key="1">
    <citation type="submission" date="2019-07" db="EMBL/GenBank/DDBJ databases">
        <authorList>
            <person name="Dittberner H."/>
        </authorList>
    </citation>
    <scope>NUCLEOTIDE SEQUENCE [LARGE SCALE GENOMIC DNA]</scope>
</reference>
<gene>
    <name evidence="2" type="ORF">ANE_LOCUS16563</name>
</gene>
<name>A0A565BXQ8_9BRAS</name>
<evidence type="ECO:0000313" key="3">
    <source>
        <dbReference type="Proteomes" id="UP000489600"/>
    </source>
</evidence>
<dbReference type="OrthoDB" id="1132458at2759"/>
<dbReference type="PANTHER" id="PTHR31293:SF16">
    <property type="entry name" value="RNI-LIKE SUPERFAMILY PROTEIN"/>
    <property type="match status" value="1"/>
</dbReference>
<dbReference type="AlphaFoldDB" id="A0A565BXQ8"/>
<dbReference type="Pfam" id="PF24758">
    <property type="entry name" value="LRR_At5g56370"/>
    <property type="match status" value="1"/>
</dbReference>
<evidence type="ECO:0000313" key="2">
    <source>
        <dbReference type="EMBL" id="VVB06119.1"/>
    </source>
</evidence>
<dbReference type="InterPro" id="IPR055411">
    <property type="entry name" value="LRR_FXL15/At3g58940/PEG3-like"/>
</dbReference>
<dbReference type="PANTHER" id="PTHR31293">
    <property type="entry name" value="RNI-LIKE SUPERFAMILY PROTEIN"/>
    <property type="match status" value="1"/>
</dbReference>
<feature type="domain" description="F-box/LRR-repeat protein 15/At3g58940/PEG3-like LRR" evidence="1">
    <location>
        <begin position="42"/>
        <end position="133"/>
    </location>
</feature>
<dbReference type="Proteomes" id="UP000489600">
    <property type="component" value="Unassembled WGS sequence"/>
</dbReference>
<dbReference type="InterPro" id="IPR055294">
    <property type="entry name" value="FBL60-like"/>
</dbReference>
<evidence type="ECO:0000259" key="1">
    <source>
        <dbReference type="Pfam" id="PF24758"/>
    </source>
</evidence>
<keyword evidence="3" id="KW-1185">Reference proteome</keyword>
<sequence length="161" mass="17340">MVLSKMWRNLFTIIPKLHFDGDDEGSSSFEDFVDGVLALPRGVSVLVLEIKVADQGGYSLPLEVFTCKTVARMKLGSGFAIDFLPADAFLPALKTLVLDTVMFCGFDGRCAFKTLLSASHVLEELVIDGSSGNVGNGLALCPVQPSKDLLSDVMSGILYQF</sequence>
<proteinExistence type="predicted"/>
<protein>
    <recommendedName>
        <fullName evidence="1">F-box/LRR-repeat protein 15/At3g58940/PEG3-like LRR domain-containing protein</fullName>
    </recommendedName>
</protein>
<accession>A0A565BXQ8</accession>
<organism evidence="2 3">
    <name type="scientific">Arabis nemorensis</name>
    <dbReference type="NCBI Taxonomy" id="586526"/>
    <lineage>
        <taxon>Eukaryota</taxon>
        <taxon>Viridiplantae</taxon>
        <taxon>Streptophyta</taxon>
        <taxon>Embryophyta</taxon>
        <taxon>Tracheophyta</taxon>
        <taxon>Spermatophyta</taxon>
        <taxon>Magnoliopsida</taxon>
        <taxon>eudicotyledons</taxon>
        <taxon>Gunneridae</taxon>
        <taxon>Pentapetalae</taxon>
        <taxon>rosids</taxon>
        <taxon>malvids</taxon>
        <taxon>Brassicales</taxon>
        <taxon>Brassicaceae</taxon>
        <taxon>Arabideae</taxon>
        <taxon>Arabis</taxon>
    </lineage>
</organism>
<dbReference type="EMBL" id="CABITT030000005">
    <property type="protein sequence ID" value="VVB06119.1"/>
    <property type="molecule type" value="Genomic_DNA"/>
</dbReference>